<feature type="compositionally biased region" description="Basic and acidic residues" evidence="1">
    <location>
        <begin position="59"/>
        <end position="68"/>
    </location>
</feature>
<evidence type="ECO:0000256" key="1">
    <source>
        <dbReference type="SAM" id="MobiDB-lite"/>
    </source>
</evidence>
<dbReference type="Proteomes" id="UP001307889">
    <property type="component" value="Chromosome 13"/>
</dbReference>
<proteinExistence type="predicted"/>
<protein>
    <submittedName>
        <fullName evidence="2">Uncharacterized protein</fullName>
    </submittedName>
</protein>
<organism evidence="2 3">
    <name type="scientific">Nesidiocoris tenuis</name>
    <dbReference type="NCBI Taxonomy" id="355587"/>
    <lineage>
        <taxon>Eukaryota</taxon>
        <taxon>Metazoa</taxon>
        <taxon>Ecdysozoa</taxon>
        <taxon>Arthropoda</taxon>
        <taxon>Hexapoda</taxon>
        <taxon>Insecta</taxon>
        <taxon>Pterygota</taxon>
        <taxon>Neoptera</taxon>
        <taxon>Paraneoptera</taxon>
        <taxon>Hemiptera</taxon>
        <taxon>Heteroptera</taxon>
        <taxon>Panheteroptera</taxon>
        <taxon>Cimicomorpha</taxon>
        <taxon>Miridae</taxon>
        <taxon>Dicyphina</taxon>
        <taxon>Nesidiocoris</taxon>
    </lineage>
</organism>
<gene>
    <name evidence="2" type="ORF">NTJ_14770</name>
</gene>
<feature type="region of interest" description="Disordered" evidence="1">
    <location>
        <begin position="26"/>
        <end position="68"/>
    </location>
</feature>
<dbReference type="EMBL" id="AP028921">
    <property type="protein sequence ID" value="BET01952.1"/>
    <property type="molecule type" value="Genomic_DNA"/>
</dbReference>
<accession>A0ABN7BC58</accession>
<reference evidence="2 3" key="1">
    <citation type="submission" date="2023-09" db="EMBL/GenBank/DDBJ databases">
        <title>Nesidiocoris tenuis whole genome shotgun sequence.</title>
        <authorList>
            <person name="Shibata T."/>
            <person name="Shimoda M."/>
            <person name="Kobayashi T."/>
            <person name="Uehara T."/>
        </authorList>
    </citation>
    <scope>NUCLEOTIDE SEQUENCE [LARGE SCALE GENOMIC DNA]</scope>
    <source>
        <strain evidence="2 3">Japan</strain>
    </source>
</reference>
<sequence>MSVNCDDFAQSSLIFEARDAARDDVDLMSGDRLPGGQFSKSSGGGRPSGKSHPIQCFDIKSEGWPHQR</sequence>
<evidence type="ECO:0000313" key="3">
    <source>
        <dbReference type="Proteomes" id="UP001307889"/>
    </source>
</evidence>
<keyword evidence="3" id="KW-1185">Reference proteome</keyword>
<evidence type="ECO:0000313" key="2">
    <source>
        <dbReference type="EMBL" id="BET01952.1"/>
    </source>
</evidence>
<name>A0ABN7BC58_9HEMI</name>